<keyword evidence="2" id="KW-0611">Plant defense</keyword>
<keyword evidence="7" id="KW-1185">Reference proteome</keyword>
<dbReference type="GO" id="GO:0006979">
    <property type="term" value="P:response to oxidative stress"/>
    <property type="evidence" value="ECO:0007669"/>
    <property type="project" value="InterPro"/>
</dbReference>
<dbReference type="InterPro" id="IPR010255">
    <property type="entry name" value="Haem_peroxidase_sf"/>
</dbReference>
<dbReference type="GO" id="GO:0046872">
    <property type="term" value="F:metal ion binding"/>
    <property type="evidence" value="ECO:0007669"/>
    <property type="project" value="UniProtKB-KW"/>
</dbReference>
<keyword evidence="5" id="KW-0408">Iron</keyword>
<dbReference type="GO" id="GO:0020037">
    <property type="term" value="F:heme binding"/>
    <property type="evidence" value="ECO:0007669"/>
    <property type="project" value="InterPro"/>
</dbReference>
<accession>A0AAV0ZC87</accession>
<reference evidence="6 7" key="1">
    <citation type="submission" date="2023-01" db="EMBL/GenBank/DDBJ databases">
        <authorList>
            <person name="Kreplak J."/>
        </authorList>
    </citation>
    <scope>NUCLEOTIDE SEQUENCE [LARGE SCALE GENOMIC DNA]</scope>
</reference>
<dbReference type="Pfam" id="PF03098">
    <property type="entry name" value="An_peroxidase"/>
    <property type="match status" value="1"/>
</dbReference>
<evidence type="ECO:0000256" key="4">
    <source>
        <dbReference type="ARBA" id="ARBA00023002"/>
    </source>
</evidence>
<dbReference type="InterPro" id="IPR050783">
    <property type="entry name" value="Oxylipin_biosynth_metab"/>
</dbReference>
<dbReference type="GO" id="GO:0006952">
    <property type="term" value="P:defense response"/>
    <property type="evidence" value="ECO:0007669"/>
    <property type="project" value="UniProtKB-KW"/>
</dbReference>
<name>A0AAV0ZC87_VICFA</name>
<proteinExistence type="predicted"/>
<dbReference type="InterPro" id="IPR019791">
    <property type="entry name" value="Haem_peroxidase_animal"/>
</dbReference>
<dbReference type="Gene3D" id="1.10.640.10">
    <property type="entry name" value="Haem peroxidase domain superfamily, animal type"/>
    <property type="match status" value="2"/>
</dbReference>
<dbReference type="PANTHER" id="PTHR11903:SF11">
    <property type="entry name" value="ALPHA-DIOXYGENASE 1"/>
    <property type="match status" value="1"/>
</dbReference>
<evidence type="ECO:0000313" key="6">
    <source>
        <dbReference type="EMBL" id="CAI8594447.1"/>
    </source>
</evidence>
<dbReference type="GO" id="GO:0004601">
    <property type="term" value="F:peroxidase activity"/>
    <property type="evidence" value="ECO:0007669"/>
    <property type="project" value="InterPro"/>
</dbReference>
<dbReference type="Proteomes" id="UP001157006">
    <property type="component" value="Chromosome 1S"/>
</dbReference>
<sequence length="273" mass="31800">MWSPITDAIRIIFSTIVQHCIHKDFHEAVAKMSIIHAFLFLLIHSIDKLGMWHRLPVFMGLFYLPSRRHLHQHYNLFNVGQTPVGISEGSFFGRNILPVDQKDKLLKPDPMVVATKLLARKTFKDTGKQFNVLAAAWIQFMIHDWIDPLEDTQQIEFTAPHELANQCPLKSFKFLKTKEIPTGFYDIKTGHANIRTPWWRLEADRFYTSNFNEETYTKKGFEWVNTTESLKDVIDRHYPGMTDKWLNASSTFSVWDAPPNIPNPIPIYLRTPS</sequence>
<evidence type="ECO:0000256" key="2">
    <source>
        <dbReference type="ARBA" id="ARBA00022821"/>
    </source>
</evidence>
<protein>
    <submittedName>
        <fullName evidence="6">Uncharacterized protein</fullName>
    </submittedName>
</protein>
<keyword evidence="1" id="KW-0479">Metal-binding</keyword>
<keyword evidence="4" id="KW-0560">Oxidoreductase</keyword>
<dbReference type="AlphaFoldDB" id="A0AAV0ZC87"/>
<evidence type="ECO:0000256" key="3">
    <source>
        <dbReference type="ARBA" id="ARBA00022964"/>
    </source>
</evidence>
<keyword evidence="3" id="KW-0223">Dioxygenase</keyword>
<evidence type="ECO:0000313" key="7">
    <source>
        <dbReference type="Proteomes" id="UP001157006"/>
    </source>
</evidence>
<evidence type="ECO:0000256" key="5">
    <source>
        <dbReference type="ARBA" id="ARBA00023004"/>
    </source>
</evidence>
<dbReference type="InterPro" id="IPR037120">
    <property type="entry name" value="Haem_peroxidase_sf_animal"/>
</dbReference>
<dbReference type="GO" id="GO:0016702">
    <property type="term" value="F:oxidoreductase activity, acting on single donors with incorporation of molecular oxygen, incorporation of two atoms of oxygen"/>
    <property type="evidence" value="ECO:0007669"/>
    <property type="project" value="TreeGrafter"/>
</dbReference>
<organism evidence="6 7">
    <name type="scientific">Vicia faba</name>
    <name type="common">Broad bean</name>
    <name type="synonym">Faba vulgaris</name>
    <dbReference type="NCBI Taxonomy" id="3906"/>
    <lineage>
        <taxon>Eukaryota</taxon>
        <taxon>Viridiplantae</taxon>
        <taxon>Streptophyta</taxon>
        <taxon>Embryophyta</taxon>
        <taxon>Tracheophyta</taxon>
        <taxon>Spermatophyta</taxon>
        <taxon>Magnoliopsida</taxon>
        <taxon>eudicotyledons</taxon>
        <taxon>Gunneridae</taxon>
        <taxon>Pentapetalae</taxon>
        <taxon>rosids</taxon>
        <taxon>fabids</taxon>
        <taxon>Fabales</taxon>
        <taxon>Fabaceae</taxon>
        <taxon>Papilionoideae</taxon>
        <taxon>50 kb inversion clade</taxon>
        <taxon>NPAAA clade</taxon>
        <taxon>Hologalegina</taxon>
        <taxon>IRL clade</taxon>
        <taxon>Fabeae</taxon>
        <taxon>Vicia</taxon>
    </lineage>
</organism>
<dbReference type="GO" id="GO:0006631">
    <property type="term" value="P:fatty acid metabolic process"/>
    <property type="evidence" value="ECO:0007669"/>
    <property type="project" value="UniProtKB-ARBA"/>
</dbReference>
<dbReference type="SUPFAM" id="SSF48113">
    <property type="entry name" value="Heme-dependent peroxidases"/>
    <property type="match status" value="2"/>
</dbReference>
<dbReference type="PANTHER" id="PTHR11903">
    <property type="entry name" value="PROSTAGLANDIN G/H SYNTHASE"/>
    <property type="match status" value="1"/>
</dbReference>
<evidence type="ECO:0000256" key="1">
    <source>
        <dbReference type="ARBA" id="ARBA00022723"/>
    </source>
</evidence>
<dbReference type="EMBL" id="OX451735">
    <property type="protein sequence ID" value="CAI8594447.1"/>
    <property type="molecule type" value="Genomic_DNA"/>
</dbReference>
<gene>
    <name evidence="6" type="ORF">VFH_I141920</name>
</gene>